<evidence type="ECO:0008006" key="4">
    <source>
        <dbReference type="Google" id="ProtNLM"/>
    </source>
</evidence>
<dbReference type="Pfam" id="PF15854">
    <property type="entry name" value="GPR15L"/>
    <property type="match status" value="1"/>
</dbReference>
<evidence type="ECO:0000256" key="1">
    <source>
        <dbReference type="SAM" id="SignalP"/>
    </source>
</evidence>
<accession>A0ABN9ZIH2</accession>
<evidence type="ECO:0000313" key="3">
    <source>
        <dbReference type="Proteomes" id="UP001314169"/>
    </source>
</evidence>
<keyword evidence="3" id="KW-1185">Reference proteome</keyword>
<feature type="signal peptide" evidence="1">
    <location>
        <begin position="1"/>
        <end position="21"/>
    </location>
</feature>
<feature type="chain" id="PRO_5045753132" description="Colon-derived SUSD2 binding factor" evidence="1">
    <location>
        <begin position="22"/>
        <end position="85"/>
    </location>
</feature>
<gene>
    <name evidence="2" type="ORF">MPIPNATIZW_LOCUS4832</name>
</gene>
<evidence type="ECO:0000313" key="2">
    <source>
        <dbReference type="EMBL" id="CAK6436526.1"/>
    </source>
</evidence>
<protein>
    <recommendedName>
        <fullName evidence="4">Colon-derived SUSD2 binding factor</fullName>
    </recommendedName>
</protein>
<dbReference type="InterPro" id="IPR031713">
    <property type="entry name" value="GPR15L"/>
</dbReference>
<name>A0ABN9ZIH2_PIPNA</name>
<dbReference type="EMBL" id="OY882871">
    <property type="protein sequence ID" value="CAK6436526.1"/>
    <property type="molecule type" value="Genomic_DNA"/>
</dbReference>
<reference evidence="2" key="1">
    <citation type="submission" date="2023-12" db="EMBL/GenBank/DDBJ databases">
        <authorList>
            <person name="Brown T."/>
        </authorList>
    </citation>
    <scope>NUCLEOTIDE SEQUENCE</scope>
</reference>
<organism evidence="2 3">
    <name type="scientific">Pipistrellus nathusii</name>
    <name type="common">Nathusius' pipistrelle</name>
    <dbReference type="NCBI Taxonomy" id="59473"/>
    <lineage>
        <taxon>Eukaryota</taxon>
        <taxon>Metazoa</taxon>
        <taxon>Chordata</taxon>
        <taxon>Craniata</taxon>
        <taxon>Vertebrata</taxon>
        <taxon>Euteleostomi</taxon>
        <taxon>Mammalia</taxon>
        <taxon>Eutheria</taxon>
        <taxon>Laurasiatheria</taxon>
        <taxon>Chiroptera</taxon>
        <taxon>Yangochiroptera</taxon>
        <taxon>Vespertilionidae</taxon>
        <taxon>Pipistrellus</taxon>
    </lineage>
</organism>
<sequence length="85" mass="9597">MRALVLSGLLCMLLLCNSVFSTEGRRHLRPPAKPWKGKPCCSQVPDPAQRTQKGHRVRICKPCKFKPEFKQVQAFWVVPGALPQV</sequence>
<dbReference type="Proteomes" id="UP001314169">
    <property type="component" value="Chromosome 14"/>
</dbReference>
<keyword evidence="1" id="KW-0732">Signal</keyword>
<proteinExistence type="predicted"/>